<protein>
    <recommendedName>
        <fullName evidence="3">TnsA endonuclease N-terminal domain-containing protein</fullName>
    </recommendedName>
</protein>
<evidence type="ECO:0008006" key="3">
    <source>
        <dbReference type="Google" id="ProtNLM"/>
    </source>
</evidence>
<accession>A0A254T9U3</accession>
<dbReference type="EMBL" id="LSTO01000030">
    <property type="protein sequence ID" value="OWW18072.1"/>
    <property type="molecule type" value="Genomic_DNA"/>
</dbReference>
<dbReference type="OrthoDB" id="8758923at2"/>
<dbReference type="AlphaFoldDB" id="A0A254T9U3"/>
<keyword evidence="2" id="KW-1185">Reference proteome</keyword>
<evidence type="ECO:0000313" key="2">
    <source>
        <dbReference type="Proteomes" id="UP000197535"/>
    </source>
</evidence>
<comment type="caution">
    <text evidence="1">The sequence shown here is derived from an EMBL/GenBank/DDBJ whole genome shotgun (WGS) entry which is preliminary data.</text>
</comment>
<dbReference type="Proteomes" id="UP000197535">
    <property type="component" value="Unassembled WGS sequence"/>
</dbReference>
<proteinExistence type="predicted"/>
<gene>
    <name evidence="1" type="ORF">AYR66_02320</name>
</gene>
<reference evidence="1 2" key="1">
    <citation type="submission" date="2016-02" db="EMBL/GenBank/DDBJ databases">
        <authorList>
            <person name="Wen L."/>
            <person name="He K."/>
            <person name="Yang H."/>
        </authorList>
    </citation>
    <scope>NUCLEOTIDE SEQUENCE [LARGE SCALE GENOMIC DNA]</scope>
    <source>
        <strain evidence="1 2">TSA40</strain>
    </source>
</reference>
<dbReference type="RefSeq" id="WP_088710770.1">
    <property type="nucleotide sequence ID" value="NZ_LSTO01000030.1"/>
</dbReference>
<evidence type="ECO:0000313" key="1">
    <source>
        <dbReference type="EMBL" id="OWW18072.1"/>
    </source>
</evidence>
<name>A0A254T9U3_9BURK</name>
<organism evidence="1 2">
    <name type="scientific">Noviherbaspirillum denitrificans</name>
    <dbReference type="NCBI Taxonomy" id="1968433"/>
    <lineage>
        <taxon>Bacteria</taxon>
        <taxon>Pseudomonadati</taxon>
        <taxon>Pseudomonadota</taxon>
        <taxon>Betaproteobacteria</taxon>
        <taxon>Burkholderiales</taxon>
        <taxon>Oxalobacteraceae</taxon>
        <taxon>Noviherbaspirillum</taxon>
    </lineage>
</organism>
<sequence length="236" mass="26601">MTQAHGDQYLLFPEDRYISVASAIRARASFKSNLWLFDSPKNNKRAIIEGDVAFIHTVLLEGNTSVANYDINPPPVIAEIDGEVRQTTLDTIVYFRDGREEWVEYKRSEDTGPSRKGRAVPQLNAQAQAAARAGKTYNTRTEKDLLGKELLFDNWLHLCGSITRARRYSTYTEERTIKSMLDLHGEIPVSALFDSPNCDPGLMNAALAKYLQQGLIDVDLVNKLLTHGTVIRWRST</sequence>